<dbReference type="InterPro" id="IPR016364">
    <property type="entry name" value="Surface_antigen_Rickettsia"/>
</dbReference>
<name>M1P988_DESSD</name>
<feature type="chain" id="PRO_5004016132" evidence="1">
    <location>
        <begin position="24"/>
        <end position="151"/>
    </location>
</feature>
<evidence type="ECO:0000259" key="2">
    <source>
        <dbReference type="Pfam" id="PF13488"/>
    </source>
</evidence>
<keyword evidence="4" id="KW-1185">Reference proteome</keyword>
<evidence type="ECO:0000313" key="4">
    <source>
        <dbReference type="Proteomes" id="UP000011721"/>
    </source>
</evidence>
<feature type="signal peptide" evidence="1">
    <location>
        <begin position="1"/>
        <end position="23"/>
    </location>
</feature>
<accession>M1P988</accession>
<dbReference type="EMBL" id="CP003985">
    <property type="protein sequence ID" value="AGF78232.1"/>
    <property type="molecule type" value="Genomic_DNA"/>
</dbReference>
<sequence length="151" mass="16085">MKSTIIIPVILSLTLLLSSCANGPNKAGMGAVGGAAGGALIGQAIGHNTEATLIGAAVGTMLGYMIGNEMDKYDREQLNHVYERGVSGQTNAWQNPDNGNQYQVTPQPAYTNPSTNQPCRQAQIQSIINGKTETVYTTACRDSYGHWQLKN</sequence>
<feature type="domain" description="Glycine zipper" evidence="2">
    <location>
        <begin position="29"/>
        <end position="72"/>
    </location>
</feature>
<evidence type="ECO:0000313" key="3">
    <source>
        <dbReference type="EMBL" id="AGF78232.1"/>
    </source>
</evidence>
<keyword evidence="1" id="KW-0732">Signal</keyword>
<dbReference type="PROSITE" id="PS51257">
    <property type="entry name" value="PROKAR_LIPOPROTEIN"/>
    <property type="match status" value="1"/>
</dbReference>
<gene>
    <name evidence="3" type="ordered locus">UWK_01674</name>
</gene>
<dbReference type="STRING" id="1167006.UWK_01674"/>
<dbReference type="KEGG" id="dsf:UWK_01674"/>
<organism evidence="3 4">
    <name type="scientific">Desulfocapsa sulfexigens (strain DSM 10523 / SB164P1)</name>
    <dbReference type="NCBI Taxonomy" id="1167006"/>
    <lineage>
        <taxon>Bacteria</taxon>
        <taxon>Pseudomonadati</taxon>
        <taxon>Thermodesulfobacteriota</taxon>
        <taxon>Desulfobulbia</taxon>
        <taxon>Desulfobulbales</taxon>
        <taxon>Desulfocapsaceae</taxon>
        <taxon>Desulfocapsa</taxon>
    </lineage>
</organism>
<dbReference type="RefSeq" id="WP_015403923.1">
    <property type="nucleotide sequence ID" value="NC_020304.1"/>
</dbReference>
<dbReference type="PATRIC" id="fig|1167006.5.peg.1848"/>
<dbReference type="HOGENOM" id="CLU_118535_0_0_7"/>
<proteinExistence type="predicted"/>
<dbReference type="InterPro" id="IPR039567">
    <property type="entry name" value="Gly-zipper"/>
</dbReference>
<dbReference type="OrthoDB" id="5402098at2"/>
<dbReference type="Pfam" id="PF13488">
    <property type="entry name" value="Gly-zipper_Omp"/>
    <property type="match status" value="1"/>
</dbReference>
<evidence type="ECO:0000256" key="1">
    <source>
        <dbReference type="SAM" id="SignalP"/>
    </source>
</evidence>
<dbReference type="eggNOG" id="COG4520">
    <property type="taxonomic scope" value="Bacteria"/>
</dbReference>
<reference evidence="4" key="1">
    <citation type="journal article" date="2013" name="Stand. Genomic Sci.">
        <title>Complete genome sequence of Desulfocapsa sulfexigens, a marine deltaproteobacterium specialized in disproportionating inorganic sulfur compounds.</title>
        <authorList>
            <person name="Finster K.W."/>
            <person name="Kjeldsen K.U."/>
            <person name="Kube M."/>
            <person name="Reinhardt R."/>
            <person name="Mussmann M."/>
            <person name="Amann R."/>
            <person name="Schreiber L."/>
        </authorList>
    </citation>
    <scope>NUCLEOTIDE SEQUENCE [LARGE SCALE GENOMIC DNA]</scope>
    <source>
        <strain evidence="4">DSM 10523 / SB164P1</strain>
    </source>
</reference>
<dbReference type="PIRSF" id="PIRSF002721">
    <property type="entry name" value="Surface_antigen_Rickettsia"/>
    <property type="match status" value="1"/>
</dbReference>
<protein>
    <submittedName>
        <fullName evidence="3">Surface antigen</fullName>
    </submittedName>
</protein>
<dbReference type="Proteomes" id="UP000011721">
    <property type="component" value="Chromosome"/>
</dbReference>
<dbReference type="AlphaFoldDB" id="M1P988"/>